<dbReference type="SMART" id="SM00702">
    <property type="entry name" value="P4Hc"/>
    <property type="match status" value="1"/>
</dbReference>
<evidence type="ECO:0000256" key="5">
    <source>
        <dbReference type="ARBA" id="ARBA00023002"/>
    </source>
</evidence>
<dbReference type="GeneID" id="17038722"/>
<dbReference type="eggNOG" id="KOG1591">
    <property type="taxonomic scope" value="Eukaryota"/>
</dbReference>
<protein>
    <recommendedName>
        <fullName evidence="9">Fe2OG dioxygenase domain-containing protein</fullName>
    </recommendedName>
</protein>
<sequence>MVSLRALLAGPQINTPERVGCAGRRNPVRAAPREGAAPAVEGAETAVWDPEGLLPPIGSTTGGHFERRAAQRAARLAAAEAEASQLGILGNADATREAIFQPNLAPQEGFTPTSAISDSSLRSECEIRLEKFMPMNLDYPGLNLLHSDPPIFSIDNFLTAEECEGIIQGAAGRLEASYVGSGNASEAAAGKAVISRRRTSQNMMMDDFMTTKNPRMARIVKSLHSKSLSLFSAGDGETWGTAGRLPKPGQFCFESLQVARYQDGQYFMAHEDAFPLHVVPENRFQRTATLLLYLNSVEEGGATHFELLNISVKPACGKALLFFPAFMDGNPDPRTLHTATNALDTKWIAQQWVACGHAVPSAPVATKTFSLNVSPKESQQGPPGKAKGKKADKTAKKAVKKGFGAT</sequence>
<dbReference type="RefSeq" id="XP_005645287.1">
    <property type="nucleotide sequence ID" value="XM_005645230.1"/>
</dbReference>
<dbReference type="InterPro" id="IPR005123">
    <property type="entry name" value="Oxoglu/Fe-dep_dioxygenase_dom"/>
</dbReference>
<dbReference type="Pfam" id="PF13640">
    <property type="entry name" value="2OG-FeII_Oxy_3"/>
    <property type="match status" value="1"/>
</dbReference>
<keyword evidence="4" id="KW-0223">Dioxygenase</keyword>
<evidence type="ECO:0000256" key="1">
    <source>
        <dbReference type="ARBA" id="ARBA00001961"/>
    </source>
</evidence>
<keyword evidence="5" id="KW-0560">Oxidoreductase</keyword>
<evidence type="ECO:0000256" key="4">
    <source>
        <dbReference type="ARBA" id="ARBA00022964"/>
    </source>
</evidence>
<dbReference type="GO" id="GO:0005789">
    <property type="term" value="C:endoplasmic reticulum membrane"/>
    <property type="evidence" value="ECO:0007669"/>
    <property type="project" value="UniProtKB-SubCell"/>
</dbReference>
<dbReference type="Gene3D" id="2.60.120.620">
    <property type="entry name" value="q2cbj1_9rhob like domain"/>
    <property type="match status" value="1"/>
</dbReference>
<comment type="catalytic activity">
    <reaction evidence="7">
        <text>L-prolyl-[collagen] + 2-oxoglutarate + O2 = trans-4-hydroxy-L-prolyl-[collagen] + succinate + CO2</text>
        <dbReference type="Rhea" id="RHEA:18945"/>
        <dbReference type="Rhea" id="RHEA-COMP:11676"/>
        <dbReference type="Rhea" id="RHEA-COMP:11680"/>
        <dbReference type="ChEBI" id="CHEBI:15379"/>
        <dbReference type="ChEBI" id="CHEBI:16526"/>
        <dbReference type="ChEBI" id="CHEBI:16810"/>
        <dbReference type="ChEBI" id="CHEBI:30031"/>
        <dbReference type="ChEBI" id="CHEBI:50342"/>
        <dbReference type="ChEBI" id="CHEBI:61965"/>
        <dbReference type="EC" id="1.14.11.2"/>
    </reaction>
</comment>
<name>I0YQS4_COCSC</name>
<evidence type="ECO:0000256" key="3">
    <source>
        <dbReference type="ARBA" id="ARBA00022723"/>
    </source>
</evidence>
<dbReference type="EMBL" id="AGSI01000014">
    <property type="protein sequence ID" value="EIE20743.1"/>
    <property type="molecule type" value="Genomic_DNA"/>
</dbReference>
<keyword evidence="3" id="KW-0479">Metal-binding</keyword>
<dbReference type="Proteomes" id="UP000007264">
    <property type="component" value="Unassembled WGS sequence"/>
</dbReference>
<comment type="caution">
    <text evidence="10">The sequence shown here is derived from an EMBL/GenBank/DDBJ whole genome shotgun (WGS) entry which is preliminary data.</text>
</comment>
<feature type="region of interest" description="Disordered" evidence="8">
    <location>
        <begin position="373"/>
        <end position="406"/>
    </location>
</feature>
<evidence type="ECO:0000256" key="6">
    <source>
        <dbReference type="ARBA" id="ARBA00023004"/>
    </source>
</evidence>
<proteinExistence type="predicted"/>
<dbReference type="InterPro" id="IPR045054">
    <property type="entry name" value="P4HA-like"/>
</dbReference>
<reference evidence="10 11" key="1">
    <citation type="journal article" date="2012" name="Genome Biol.">
        <title>The genome of the polar eukaryotic microalga coccomyxa subellipsoidea reveals traits of cold adaptation.</title>
        <authorList>
            <person name="Blanc G."/>
            <person name="Agarkova I."/>
            <person name="Grimwood J."/>
            <person name="Kuo A."/>
            <person name="Brueggeman A."/>
            <person name="Dunigan D."/>
            <person name="Gurnon J."/>
            <person name="Ladunga I."/>
            <person name="Lindquist E."/>
            <person name="Lucas S."/>
            <person name="Pangilinan J."/>
            <person name="Proschold T."/>
            <person name="Salamov A."/>
            <person name="Schmutz J."/>
            <person name="Weeks D."/>
            <person name="Yamada T."/>
            <person name="Claverie J.M."/>
            <person name="Grigoriev I."/>
            <person name="Van Etten J."/>
            <person name="Lomsadze A."/>
            <person name="Borodovsky M."/>
        </authorList>
    </citation>
    <scope>NUCLEOTIDE SEQUENCE [LARGE SCALE GENOMIC DNA]</scope>
    <source>
        <strain evidence="10 11">C-169</strain>
    </source>
</reference>
<gene>
    <name evidence="10" type="ORF">COCSUDRAFT_57307</name>
</gene>
<evidence type="ECO:0000313" key="11">
    <source>
        <dbReference type="Proteomes" id="UP000007264"/>
    </source>
</evidence>
<dbReference type="GO" id="GO:0004656">
    <property type="term" value="F:procollagen-proline 4-dioxygenase activity"/>
    <property type="evidence" value="ECO:0007669"/>
    <property type="project" value="UniProtKB-EC"/>
</dbReference>
<evidence type="ECO:0000256" key="2">
    <source>
        <dbReference type="ARBA" id="ARBA00004648"/>
    </source>
</evidence>
<dbReference type="InterPro" id="IPR044862">
    <property type="entry name" value="Pro_4_hyd_alph_FE2OG_OXY"/>
</dbReference>
<dbReference type="PROSITE" id="PS51471">
    <property type="entry name" value="FE2OG_OXY"/>
    <property type="match status" value="1"/>
</dbReference>
<evidence type="ECO:0000256" key="8">
    <source>
        <dbReference type="SAM" id="MobiDB-lite"/>
    </source>
</evidence>
<organism evidence="10 11">
    <name type="scientific">Coccomyxa subellipsoidea (strain C-169)</name>
    <name type="common">Green microalga</name>
    <dbReference type="NCBI Taxonomy" id="574566"/>
    <lineage>
        <taxon>Eukaryota</taxon>
        <taxon>Viridiplantae</taxon>
        <taxon>Chlorophyta</taxon>
        <taxon>core chlorophytes</taxon>
        <taxon>Trebouxiophyceae</taxon>
        <taxon>Trebouxiophyceae incertae sedis</taxon>
        <taxon>Coccomyxaceae</taxon>
        <taxon>Coccomyxa</taxon>
        <taxon>Coccomyxa subellipsoidea</taxon>
    </lineage>
</organism>
<evidence type="ECO:0000256" key="7">
    <source>
        <dbReference type="ARBA" id="ARBA00049169"/>
    </source>
</evidence>
<keyword evidence="6" id="KW-0408">Iron</keyword>
<feature type="domain" description="Fe2OG dioxygenase" evidence="9">
    <location>
        <begin position="252"/>
        <end position="355"/>
    </location>
</feature>
<dbReference type="OrthoDB" id="4356at2759"/>
<evidence type="ECO:0000259" key="9">
    <source>
        <dbReference type="PROSITE" id="PS51471"/>
    </source>
</evidence>
<evidence type="ECO:0000313" key="10">
    <source>
        <dbReference type="EMBL" id="EIE20743.1"/>
    </source>
</evidence>
<dbReference type="PANTHER" id="PTHR10869">
    <property type="entry name" value="PROLYL 4-HYDROXYLASE ALPHA SUBUNIT"/>
    <property type="match status" value="1"/>
</dbReference>
<dbReference type="GO" id="GO:0031418">
    <property type="term" value="F:L-ascorbic acid binding"/>
    <property type="evidence" value="ECO:0007669"/>
    <property type="project" value="InterPro"/>
</dbReference>
<dbReference type="GO" id="GO:0005506">
    <property type="term" value="F:iron ion binding"/>
    <property type="evidence" value="ECO:0007669"/>
    <property type="project" value="InterPro"/>
</dbReference>
<accession>I0YQS4</accession>
<comment type="cofactor">
    <cofactor evidence="1">
        <name>L-ascorbate</name>
        <dbReference type="ChEBI" id="CHEBI:38290"/>
    </cofactor>
</comment>
<keyword evidence="11" id="KW-1185">Reference proteome</keyword>
<dbReference type="AlphaFoldDB" id="I0YQS4"/>
<dbReference type="InterPro" id="IPR006620">
    <property type="entry name" value="Pro_4_hyd_alph"/>
</dbReference>
<dbReference type="PANTHER" id="PTHR10869:SF229">
    <property type="entry name" value="PROLYL 4-HYDROXYLASE ALPHA SUBUNIT DOMAIN-CONTAINING PROTEIN"/>
    <property type="match status" value="1"/>
</dbReference>
<dbReference type="KEGG" id="csl:COCSUDRAFT_57307"/>
<comment type="subcellular location">
    <subcellularLocation>
        <location evidence="2">Endoplasmic reticulum membrane</location>
        <topology evidence="2">Single-pass type II membrane protein</topology>
    </subcellularLocation>
</comment>